<keyword evidence="2" id="KW-1185">Reference proteome</keyword>
<proteinExistence type="predicted"/>
<evidence type="ECO:0000313" key="2">
    <source>
        <dbReference type="Proteomes" id="UP001576774"/>
    </source>
</evidence>
<evidence type="ECO:0000313" key="1">
    <source>
        <dbReference type="EMBL" id="MFB2877027.1"/>
    </source>
</evidence>
<comment type="caution">
    <text evidence="1">The sequence shown here is derived from an EMBL/GenBank/DDBJ whole genome shotgun (WGS) entry which is preliminary data.</text>
</comment>
<name>A0ABV4X2M3_9CYAN</name>
<reference evidence="1 2" key="1">
    <citation type="submission" date="2024-09" db="EMBL/GenBank/DDBJ databases">
        <title>Floridaenema gen nov. (Aerosakkonemataceae, Aerosakkonematales ord. nov., Cyanobacteria) from benthic tropical and subtropical fresh waters, with the description of four new species.</title>
        <authorList>
            <person name="Moretto J.A."/>
            <person name="Berthold D.E."/>
            <person name="Lefler F.W."/>
            <person name="Huang I.-S."/>
            <person name="Laughinghouse H. IV."/>
        </authorList>
    </citation>
    <scope>NUCLEOTIDE SEQUENCE [LARGE SCALE GENOMIC DNA]</scope>
    <source>
        <strain evidence="1 2">BLCC-F46</strain>
    </source>
</reference>
<dbReference type="RefSeq" id="WP_413270138.1">
    <property type="nucleotide sequence ID" value="NZ_JBHFNQ010000066.1"/>
</dbReference>
<protein>
    <submittedName>
        <fullName evidence="1">DUF2283 domain-containing protein</fullName>
    </submittedName>
</protein>
<accession>A0ABV4X2M3</accession>
<dbReference type="Proteomes" id="UP001576774">
    <property type="component" value="Unassembled WGS sequence"/>
</dbReference>
<gene>
    <name evidence="1" type="ORF">ACE1CC_09060</name>
</gene>
<organism evidence="1 2">
    <name type="scientific">Floridaenema aerugineum BLCC-F46</name>
    <dbReference type="NCBI Taxonomy" id="3153654"/>
    <lineage>
        <taxon>Bacteria</taxon>
        <taxon>Bacillati</taxon>
        <taxon>Cyanobacteriota</taxon>
        <taxon>Cyanophyceae</taxon>
        <taxon>Oscillatoriophycideae</taxon>
        <taxon>Aerosakkonematales</taxon>
        <taxon>Aerosakkonemataceae</taxon>
        <taxon>Floridanema</taxon>
        <taxon>Floridanema aerugineum</taxon>
    </lineage>
</organism>
<dbReference type="EMBL" id="JBHFNQ010000066">
    <property type="protein sequence ID" value="MFB2877027.1"/>
    <property type="molecule type" value="Genomic_DNA"/>
</dbReference>
<sequence length="79" mass="9058">MAAKLTVEYDRVGDILYINKCSPYAEQESAEIEYGIVARLNPVTEEIENLEVMFFSKRFQESNVFELPIMADLHLSVKA</sequence>